<organism evidence="3 4">
    <name type="scientific">Rhizobium aquaticum</name>
    <dbReference type="NCBI Taxonomy" id="1549636"/>
    <lineage>
        <taxon>Bacteria</taxon>
        <taxon>Pseudomonadati</taxon>
        <taxon>Pseudomonadota</taxon>
        <taxon>Alphaproteobacteria</taxon>
        <taxon>Hyphomicrobiales</taxon>
        <taxon>Rhizobiaceae</taxon>
        <taxon>Rhizobium/Agrobacterium group</taxon>
        <taxon>Rhizobium</taxon>
    </lineage>
</organism>
<dbReference type="PROSITE" id="PS51208">
    <property type="entry name" value="AUTOTRANSPORTER"/>
    <property type="match status" value="1"/>
</dbReference>
<keyword evidence="1" id="KW-0812">Transmembrane</keyword>
<keyword evidence="1" id="KW-0472">Membrane</keyword>
<dbReference type="SMART" id="SM00869">
    <property type="entry name" value="Autotransporter"/>
    <property type="match status" value="1"/>
</dbReference>
<feature type="transmembrane region" description="Helical" evidence="1">
    <location>
        <begin position="42"/>
        <end position="63"/>
    </location>
</feature>
<dbReference type="InterPro" id="IPR036709">
    <property type="entry name" value="Autotransporte_beta_dom_sf"/>
</dbReference>
<gene>
    <name evidence="3" type="ORF">ABID16_001601</name>
</gene>
<protein>
    <submittedName>
        <fullName evidence="3">HAF family extracellular repeat protein</fullName>
    </submittedName>
</protein>
<accession>A0ABV2IXS7</accession>
<evidence type="ECO:0000313" key="4">
    <source>
        <dbReference type="Proteomes" id="UP001549047"/>
    </source>
</evidence>
<keyword evidence="4" id="KW-1185">Reference proteome</keyword>
<keyword evidence="1" id="KW-1133">Transmembrane helix</keyword>
<dbReference type="SUPFAM" id="SSF103515">
    <property type="entry name" value="Autotransporter"/>
    <property type="match status" value="1"/>
</dbReference>
<reference evidence="3 4" key="1">
    <citation type="submission" date="2024-06" db="EMBL/GenBank/DDBJ databases">
        <title>Genomic Encyclopedia of Type Strains, Phase IV (KMG-IV): sequencing the most valuable type-strain genomes for metagenomic binning, comparative biology and taxonomic classification.</title>
        <authorList>
            <person name="Goeker M."/>
        </authorList>
    </citation>
    <scope>NUCLEOTIDE SEQUENCE [LARGE SCALE GENOMIC DNA]</scope>
    <source>
        <strain evidence="3 4">DSM 29780</strain>
    </source>
</reference>
<evidence type="ECO:0000256" key="1">
    <source>
        <dbReference type="SAM" id="Phobius"/>
    </source>
</evidence>
<name>A0ABV2IXS7_9HYPH</name>
<comment type="caution">
    <text evidence="3">The sequence shown here is derived from an EMBL/GenBank/DDBJ whole genome shotgun (WGS) entry which is preliminary data.</text>
</comment>
<sequence>MTPFKPNHGEFRFAAPGTMDAEALRLSKVAGLFTKQARLRNAISYAGILGFGLTASMATGAFAGSVTTPGSYSDLGTLGGTNSYATGVNADGSVVVGYAGTANNAGVHAFRWTTTTNAMTDLGTLGGTDSYAYGVNADGSVVVGYANTTNNAARHAFRWTTTTNAMTDLGTLGGTNSSATGINVDGTVVVGYANTPNDAAQRAFRWTTTTNTMTDLGTLGGTSSSATGVNADGSVVVGHAGTANNAGVHAFRWTTTTNAMTDLGTLGGTDSYAYGVNADGSVVVGYANTTNNAALHAFRWTTSTNAMTDLGTLGGTNSYAYGVNADGSVVVGQALATINAGSRAFRWTQASNMVSVDDWLRAQGVTLVSDVTVEARGVSADGNVIVGTLQNGHAFIARGATTVTTPDPTVPHQTVPAQTVPTQTVSAGLMDVTNFQQSLVSAPRVSGQLQNADVAINGAHSSPLFMLLDAGQSSVWFTGDGGYTSMRSAQGGLGAGEFGFGRGIEGGWTVRLAGGGQYGRMDTPNAGNSVFSSGYVAPDVSYAVGGGVVATLSGYFNWGKADIRRGYLNGTANDSSFGSAATQTYGVRARVDWQDAFKLASTGVSPFVSYTYLNSQMNGYTETGGSFPVRFDGSREISNTVRIGADARTPLTDNLGLVTRLEYGHRFEKAGAGVSGQILGLSAFSLDGASVQQDFVRGGLGVSYKLGNGDGLVMVNSSNQTGKNTTWLSASYRVKF</sequence>
<dbReference type="Proteomes" id="UP001549047">
    <property type="component" value="Unassembled WGS sequence"/>
</dbReference>
<dbReference type="EMBL" id="JBEPMB010000001">
    <property type="protein sequence ID" value="MET3613296.1"/>
    <property type="molecule type" value="Genomic_DNA"/>
</dbReference>
<dbReference type="InterPro" id="IPR014262">
    <property type="entry name" value="HAF_rpt"/>
</dbReference>
<proteinExistence type="predicted"/>
<dbReference type="InterPro" id="IPR005546">
    <property type="entry name" value="Autotransporte_beta"/>
</dbReference>
<dbReference type="Pfam" id="PF03797">
    <property type="entry name" value="Autotransporter"/>
    <property type="match status" value="1"/>
</dbReference>
<dbReference type="Gene3D" id="2.40.128.130">
    <property type="entry name" value="Autotransporter beta-domain"/>
    <property type="match status" value="1"/>
</dbReference>
<feature type="domain" description="Autotransporter" evidence="2">
    <location>
        <begin position="468"/>
        <end position="736"/>
    </location>
</feature>
<evidence type="ECO:0000259" key="2">
    <source>
        <dbReference type="PROSITE" id="PS51208"/>
    </source>
</evidence>
<dbReference type="NCBIfam" id="TIGR02913">
    <property type="entry name" value="HAF_rpt"/>
    <property type="match status" value="5"/>
</dbReference>
<evidence type="ECO:0000313" key="3">
    <source>
        <dbReference type="EMBL" id="MET3613296.1"/>
    </source>
</evidence>
<dbReference type="RefSeq" id="WP_354555775.1">
    <property type="nucleotide sequence ID" value="NZ_JBEPMB010000001.1"/>
</dbReference>